<evidence type="ECO:0000259" key="2">
    <source>
        <dbReference type="Pfam" id="PF01738"/>
    </source>
</evidence>
<keyword evidence="4" id="KW-1185">Reference proteome</keyword>
<gene>
    <name evidence="3" type="ORF">R50_0547</name>
</gene>
<evidence type="ECO:0000313" key="3">
    <source>
        <dbReference type="EMBL" id="CAB1128053.1"/>
    </source>
</evidence>
<dbReference type="AlphaFoldDB" id="A0A6F8ZEI3"/>
<dbReference type="GO" id="GO:0016787">
    <property type="term" value="F:hydrolase activity"/>
    <property type="evidence" value="ECO:0007669"/>
    <property type="project" value="InterPro"/>
</dbReference>
<feature type="region of interest" description="Disordered" evidence="1">
    <location>
        <begin position="44"/>
        <end position="72"/>
    </location>
</feature>
<accession>A0A6F8ZEI3</accession>
<dbReference type="InterPro" id="IPR002925">
    <property type="entry name" value="Dienelactn_hydro"/>
</dbReference>
<dbReference type="InterPro" id="IPR029058">
    <property type="entry name" value="AB_hydrolase_fold"/>
</dbReference>
<dbReference type="SUPFAM" id="SSF53474">
    <property type="entry name" value="alpha/beta-Hydrolases"/>
    <property type="match status" value="1"/>
</dbReference>
<name>A0A6F8ZEI3_9FIRM</name>
<dbReference type="Pfam" id="PF01738">
    <property type="entry name" value="DLH"/>
    <property type="match status" value="1"/>
</dbReference>
<dbReference type="Gene3D" id="3.40.50.1820">
    <property type="entry name" value="alpha/beta hydrolase"/>
    <property type="match status" value="1"/>
</dbReference>
<organism evidence="3 4">
    <name type="scientific">Candidatus Hydrogenisulfobacillus filiaventi</name>
    <dbReference type="NCBI Taxonomy" id="2707344"/>
    <lineage>
        <taxon>Bacteria</taxon>
        <taxon>Bacillati</taxon>
        <taxon>Bacillota</taxon>
        <taxon>Clostridia</taxon>
        <taxon>Eubacteriales</taxon>
        <taxon>Clostridiales Family XVII. Incertae Sedis</taxon>
        <taxon>Candidatus Hydrogenisulfobacillus</taxon>
    </lineage>
</organism>
<dbReference type="EMBL" id="LR778114">
    <property type="protein sequence ID" value="CAB1128053.1"/>
    <property type="molecule type" value="Genomic_DNA"/>
</dbReference>
<sequence length="72" mass="7862">MLDLYGGEDPRATGTVPDLVRAMQAAGKSFEYHSYPGTRHAFFPDTRPMQDPETARDAGQPVLACPQGTLRP</sequence>
<proteinExistence type="predicted"/>
<dbReference type="KEGG" id="hfv:R50_0547"/>
<reference evidence="3 4" key="1">
    <citation type="submission" date="2020-02" db="EMBL/GenBank/DDBJ databases">
        <authorList>
            <person name="Hogendoorn C."/>
        </authorList>
    </citation>
    <scope>NUCLEOTIDE SEQUENCE [LARGE SCALE GENOMIC DNA]</scope>
    <source>
        <strain evidence="3">R501</strain>
    </source>
</reference>
<feature type="domain" description="Dienelactone hydrolase" evidence="2">
    <location>
        <begin position="4"/>
        <end position="60"/>
    </location>
</feature>
<dbReference type="Proteomes" id="UP000503399">
    <property type="component" value="Chromosome"/>
</dbReference>
<evidence type="ECO:0000313" key="4">
    <source>
        <dbReference type="Proteomes" id="UP000503399"/>
    </source>
</evidence>
<evidence type="ECO:0000256" key="1">
    <source>
        <dbReference type="SAM" id="MobiDB-lite"/>
    </source>
</evidence>
<protein>
    <recommendedName>
        <fullName evidence="2">Dienelactone hydrolase domain-containing protein</fullName>
    </recommendedName>
</protein>